<gene>
    <name evidence="2" type="ORF">Smic_16110</name>
</gene>
<dbReference type="EMBL" id="BLWD01000001">
    <property type="protein sequence ID" value="GFN03055.1"/>
    <property type="molecule type" value="Genomic_DNA"/>
</dbReference>
<evidence type="ECO:0000256" key="1">
    <source>
        <dbReference type="SAM" id="Phobius"/>
    </source>
</evidence>
<reference evidence="2 3" key="1">
    <citation type="submission" date="2020-05" db="EMBL/GenBank/DDBJ databases">
        <title>Whole genome shotgun sequence of Streptomyces microflavus NBRC 13062.</title>
        <authorList>
            <person name="Komaki H."/>
            <person name="Tamura T."/>
        </authorList>
    </citation>
    <scope>NUCLEOTIDE SEQUENCE [LARGE SCALE GENOMIC DNA]</scope>
    <source>
        <strain evidence="2 3">NBRC 13062</strain>
    </source>
</reference>
<keyword evidence="1" id="KW-1133">Transmembrane helix</keyword>
<feature type="transmembrane region" description="Helical" evidence="1">
    <location>
        <begin position="93"/>
        <end position="111"/>
    </location>
</feature>
<accession>A0A7J0CMR2</accession>
<keyword evidence="1" id="KW-0812">Transmembrane</keyword>
<evidence type="ECO:0000313" key="3">
    <source>
        <dbReference type="Proteomes" id="UP000498740"/>
    </source>
</evidence>
<name>A0A7J0CMR2_STRMI</name>
<dbReference type="Proteomes" id="UP000498740">
    <property type="component" value="Unassembled WGS sequence"/>
</dbReference>
<sequence length="114" mass="12254">MQEPGGPGGVLDGEAAHEGREPGVALLAALVEGLLRDEVGDGEEEELGAGVAYVPGAAPVVGRERTGRGDGRGGPVRAERSLVMRWLKRAMRIPPNSWFLMLWFLMLWFLMLGS</sequence>
<organism evidence="2 3">
    <name type="scientific">Streptomyces microflavus</name>
    <name type="common">Streptomyces lipmanii</name>
    <dbReference type="NCBI Taxonomy" id="1919"/>
    <lineage>
        <taxon>Bacteria</taxon>
        <taxon>Bacillati</taxon>
        <taxon>Actinomycetota</taxon>
        <taxon>Actinomycetes</taxon>
        <taxon>Kitasatosporales</taxon>
        <taxon>Streptomycetaceae</taxon>
        <taxon>Streptomyces</taxon>
    </lineage>
</organism>
<proteinExistence type="predicted"/>
<evidence type="ECO:0000313" key="2">
    <source>
        <dbReference type="EMBL" id="GFN03055.1"/>
    </source>
</evidence>
<comment type="caution">
    <text evidence="2">The sequence shown here is derived from an EMBL/GenBank/DDBJ whole genome shotgun (WGS) entry which is preliminary data.</text>
</comment>
<protein>
    <submittedName>
        <fullName evidence="2">Uncharacterized protein</fullName>
    </submittedName>
</protein>
<dbReference type="AlphaFoldDB" id="A0A7J0CMR2"/>
<keyword evidence="1" id="KW-0472">Membrane</keyword>